<organism evidence="6 7">
    <name type="scientific">Paractinoplanes bogorensis</name>
    <dbReference type="NCBI Taxonomy" id="1610840"/>
    <lineage>
        <taxon>Bacteria</taxon>
        <taxon>Bacillati</taxon>
        <taxon>Actinomycetota</taxon>
        <taxon>Actinomycetes</taxon>
        <taxon>Micromonosporales</taxon>
        <taxon>Micromonosporaceae</taxon>
        <taxon>Paractinoplanes</taxon>
    </lineage>
</organism>
<gene>
    <name evidence="6" type="ORF">KOI35_27920</name>
</gene>
<dbReference type="EMBL" id="JAHKKG010000008">
    <property type="protein sequence ID" value="MBU2667344.1"/>
    <property type="molecule type" value="Genomic_DNA"/>
</dbReference>
<dbReference type="InterPro" id="IPR051912">
    <property type="entry name" value="Alkylbase_DNA_Glycosylase/TA"/>
</dbReference>
<keyword evidence="7" id="KW-1185">Reference proteome</keyword>
<evidence type="ECO:0000256" key="4">
    <source>
        <dbReference type="ARBA" id="ARBA00023204"/>
    </source>
</evidence>
<evidence type="ECO:0000256" key="2">
    <source>
        <dbReference type="ARBA" id="ARBA00012000"/>
    </source>
</evidence>
<dbReference type="Gene3D" id="1.10.1670.40">
    <property type="match status" value="1"/>
</dbReference>
<dbReference type="Proteomes" id="UP001519654">
    <property type="component" value="Unassembled WGS sequence"/>
</dbReference>
<proteinExistence type="predicted"/>
<dbReference type="CDD" id="cd00056">
    <property type="entry name" value="ENDO3c"/>
    <property type="match status" value="1"/>
</dbReference>
<dbReference type="SMART" id="SM00478">
    <property type="entry name" value="ENDO3c"/>
    <property type="match status" value="1"/>
</dbReference>
<evidence type="ECO:0000256" key="3">
    <source>
        <dbReference type="ARBA" id="ARBA00022763"/>
    </source>
</evidence>
<keyword evidence="4" id="KW-0234">DNA repair</keyword>
<dbReference type="PANTHER" id="PTHR43003:SF5">
    <property type="entry name" value="DNA-3-METHYLADENINE GLYCOSYLASE"/>
    <property type="match status" value="1"/>
</dbReference>
<evidence type="ECO:0000313" key="6">
    <source>
        <dbReference type="EMBL" id="MBU2667344.1"/>
    </source>
</evidence>
<dbReference type="PANTHER" id="PTHR43003">
    <property type="entry name" value="DNA-3-METHYLADENINE GLYCOSYLASE"/>
    <property type="match status" value="1"/>
</dbReference>
<accession>A0ABS5YV63</accession>
<keyword evidence="3" id="KW-0227">DNA damage</keyword>
<dbReference type="SUPFAM" id="SSF48150">
    <property type="entry name" value="DNA-glycosylase"/>
    <property type="match status" value="1"/>
</dbReference>
<evidence type="ECO:0000259" key="5">
    <source>
        <dbReference type="SMART" id="SM00478"/>
    </source>
</evidence>
<dbReference type="InterPro" id="IPR011257">
    <property type="entry name" value="DNA_glycosylase"/>
</dbReference>
<comment type="caution">
    <text evidence="6">The sequence shown here is derived from an EMBL/GenBank/DDBJ whole genome shotgun (WGS) entry which is preliminary data.</text>
</comment>
<protein>
    <recommendedName>
        <fullName evidence="2">DNA-3-methyladenine glycosylase II</fullName>
        <ecNumber evidence="2">3.2.2.21</ecNumber>
    </recommendedName>
</protein>
<evidence type="ECO:0000256" key="1">
    <source>
        <dbReference type="ARBA" id="ARBA00000086"/>
    </source>
</evidence>
<sequence>MVFTEAELPALCDKVASRDHRLRFVIDEFGYPPFWSRPNTFESFVWFILEQQVSLASAKAALEKLRERVTLITPENVLALSDDELRAAYFSRQKIGYVRGLAREIADGDLDLTSLENLPDAAIRERLVRLKGVGNWTVDVYLILALHRADVFPAGDLAVINGLKQLRELPKATTPDAVQATAQQWAPYRTIGTLVTWHYYLSRKLPPGAGTRF</sequence>
<evidence type="ECO:0000313" key="7">
    <source>
        <dbReference type="Proteomes" id="UP001519654"/>
    </source>
</evidence>
<dbReference type="Gene3D" id="1.10.340.30">
    <property type="entry name" value="Hypothetical protein, domain 2"/>
    <property type="match status" value="1"/>
</dbReference>
<dbReference type="EC" id="3.2.2.21" evidence="2"/>
<feature type="domain" description="HhH-GPD" evidence="5">
    <location>
        <begin position="49"/>
        <end position="201"/>
    </location>
</feature>
<dbReference type="RefSeq" id="WP_215791587.1">
    <property type="nucleotide sequence ID" value="NZ_JAHKKG010000008.1"/>
</dbReference>
<reference evidence="6 7" key="1">
    <citation type="submission" date="2021-06" db="EMBL/GenBank/DDBJ databases">
        <title>Actinoplanes lichenicola sp. nov., and Actinoplanes ovalisporus sp. nov., isolated from lichen in Thailand.</title>
        <authorList>
            <person name="Saeng-In P."/>
            <person name="Kanchanasin P."/>
            <person name="Yuki M."/>
            <person name="Kudo T."/>
            <person name="Ohkuma M."/>
            <person name="Phongsopitanun W."/>
            <person name="Tanasupawat S."/>
        </authorList>
    </citation>
    <scope>NUCLEOTIDE SEQUENCE [LARGE SCALE GENOMIC DNA]</scope>
    <source>
        <strain evidence="6 7">NBRC 110975</strain>
    </source>
</reference>
<name>A0ABS5YV63_9ACTN</name>
<comment type="catalytic activity">
    <reaction evidence="1">
        <text>Hydrolysis of alkylated DNA, releasing 3-methyladenine, 3-methylguanine, 7-methylguanine and 7-methyladenine.</text>
        <dbReference type="EC" id="3.2.2.21"/>
    </reaction>
</comment>
<dbReference type="InterPro" id="IPR003265">
    <property type="entry name" value="HhH-GPD_domain"/>
</dbReference>
<dbReference type="Pfam" id="PF00730">
    <property type="entry name" value="HhH-GPD"/>
    <property type="match status" value="1"/>
</dbReference>